<keyword evidence="1" id="KW-0732">Signal</keyword>
<gene>
    <name evidence="2" type="ORF">SAMN05444159_1190</name>
</gene>
<dbReference type="OrthoDB" id="8222751at2"/>
<proteinExistence type="predicted"/>
<dbReference type="Proteomes" id="UP000189935">
    <property type="component" value="Chromosome I"/>
</dbReference>
<accession>A0A1M6L6W8</accession>
<reference evidence="2 3" key="1">
    <citation type="submission" date="2016-11" db="EMBL/GenBank/DDBJ databases">
        <authorList>
            <person name="Jaros S."/>
            <person name="Januszkiewicz K."/>
            <person name="Wedrychowicz H."/>
        </authorList>
    </citation>
    <scope>NUCLEOTIDE SEQUENCE [LARGE SCALE GENOMIC DNA]</scope>
    <source>
        <strain evidence="2 3">GAS499</strain>
    </source>
</reference>
<feature type="chain" id="PRO_5013223418" evidence="1">
    <location>
        <begin position="26"/>
        <end position="188"/>
    </location>
</feature>
<organism evidence="2 3">
    <name type="scientific">Bradyrhizobium lablabi</name>
    <dbReference type="NCBI Taxonomy" id="722472"/>
    <lineage>
        <taxon>Bacteria</taxon>
        <taxon>Pseudomonadati</taxon>
        <taxon>Pseudomonadota</taxon>
        <taxon>Alphaproteobacteria</taxon>
        <taxon>Hyphomicrobiales</taxon>
        <taxon>Nitrobacteraceae</taxon>
        <taxon>Bradyrhizobium</taxon>
    </lineage>
</organism>
<evidence type="ECO:0000256" key="1">
    <source>
        <dbReference type="SAM" id="SignalP"/>
    </source>
</evidence>
<dbReference type="RefSeq" id="WP_154071144.1">
    <property type="nucleotide sequence ID" value="NZ_LT670844.1"/>
</dbReference>
<evidence type="ECO:0000313" key="2">
    <source>
        <dbReference type="EMBL" id="SHJ66998.1"/>
    </source>
</evidence>
<feature type="signal peptide" evidence="1">
    <location>
        <begin position="1"/>
        <end position="25"/>
    </location>
</feature>
<dbReference type="AlphaFoldDB" id="A0A1M6L6W8"/>
<protein>
    <submittedName>
        <fullName evidence="2">Uncharacterized protein</fullName>
    </submittedName>
</protein>
<name>A0A1M6L6W8_9BRAD</name>
<sequence>MRRALVPFCVFGLFASLIATTPAGATIEKIMNQCNGKLCPFFRASIVIPDGWVEDRDATHHFNSQFLLPQGAGFEKAAAKIYVAVIYNRKKQPISDFMSENIADWHSRAKDAKITDLDDLPRGDGKVAFVRHQFEAGSLREQGYELQAVTTDNDNDGNEFLVTITLSANSRKALKAAEPAYLAILGKY</sequence>
<dbReference type="EMBL" id="LT670844">
    <property type="protein sequence ID" value="SHJ66998.1"/>
    <property type="molecule type" value="Genomic_DNA"/>
</dbReference>
<evidence type="ECO:0000313" key="3">
    <source>
        <dbReference type="Proteomes" id="UP000189935"/>
    </source>
</evidence>